<gene>
    <name evidence="2" type="ORF">JYP50_15980</name>
</gene>
<dbReference type="InterPro" id="IPR029063">
    <property type="entry name" value="SAM-dependent_MTases_sf"/>
</dbReference>
<evidence type="ECO:0000313" key="3">
    <source>
        <dbReference type="Proteomes" id="UP000664303"/>
    </source>
</evidence>
<protein>
    <submittedName>
        <fullName evidence="2">Class I SAM-dependent methyltransferase</fullName>
    </submittedName>
</protein>
<dbReference type="EMBL" id="JAFKCZ010000012">
    <property type="protein sequence ID" value="MBN7798109.1"/>
    <property type="molecule type" value="Genomic_DNA"/>
</dbReference>
<evidence type="ECO:0000313" key="2">
    <source>
        <dbReference type="EMBL" id="MBN7798109.1"/>
    </source>
</evidence>
<dbReference type="AlphaFoldDB" id="A0A939DH28"/>
<dbReference type="Pfam" id="PF08241">
    <property type="entry name" value="Methyltransf_11"/>
    <property type="match status" value="1"/>
</dbReference>
<keyword evidence="2" id="KW-0808">Transferase</keyword>
<sequence>MFDTYQQIFQERADRYHAAMAAFPLARRQEFELAVARLDLQPGCDLCDVPAGGGYLADYLPRDDLFLLCLETASEFASQCPRNTDQRVLETALESLPLGAGSVDRILSLAAMHHVDDKHGLLKEFSRILRGDGQVVVADVEAGTRTAAFLNEFVDRFNSMGHKGHFIDAAFIDDVDQCGLSLKAVDRPPLTWSFASRANLIDFCRHLFGLDRAADQDIIGGAEEYLGLREDAQGVSFDWQLVYITAAKD</sequence>
<organism evidence="2 3">
    <name type="scientific">Parahaliea mediterranea</name>
    <dbReference type="NCBI Taxonomy" id="651086"/>
    <lineage>
        <taxon>Bacteria</taxon>
        <taxon>Pseudomonadati</taxon>
        <taxon>Pseudomonadota</taxon>
        <taxon>Gammaproteobacteria</taxon>
        <taxon>Cellvibrionales</taxon>
        <taxon>Halieaceae</taxon>
        <taxon>Parahaliea</taxon>
    </lineage>
</organism>
<dbReference type="RefSeq" id="WP_206561555.1">
    <property type="nucleotide sequence ID" value="NZ_JAFKCZ010000012.1"/>
</dbReference>
<accession>A0A939DH28</accession>
<dbReference type="Gene3D" id="3.40.50.150">
    <property type="entry name" value="Vaccinia Virus protein VP39"/>
    <property type="match status" value="1"/>
</dbReference>
<keyword evidence="3" id="KW-1185">Reference proteome</keyword>
<comment type="caution">
    <text evidence="2">The sequence shown here is derived from an EMBL/GenBank/DDBJ whole genome shotgun (WGS) entry which is preliminary data.</text>
</comment>
<keyword evidence="2" id="KW-0489">Methyltransferase</keyword>
<proteinExistence type="predicted"/>
<dbReference type="Proteomes" id="UP000664303">
    <property type="component" value="Unassembled WGS sequence"/>
</dbReference>
<evidence type="ECO:0000259" key="1">
    <source>
        <dbReference type="Pfam" id="PF08241"/>
    </source>
</evidence>
<dbReference type="SUPFAM" id="SSF53335">
    <property type="entry name" value="S-adenosyl-L-methionine-dependent methyltransferases"/>
    <property type="match status" value="1"/>
</dbReference>
<reference evidence="2" key="1">
    <citation type="submission" date="2021-02" db="EMBL/GenBank/DDBJ databases">
        <title>PHA producing bacteria isolated from coastal sediment in Guangdong, Shenzhen.</title>
        <authorList>
            <person name="Zheng W."/>
            <person name="Yu S."/>
            <person name="Huang Y."/>
        </authorList>
    </citation>
    <scope>NUCLEOTIDE SEQUENCE</scope>
    <source>
        <strain evidence="2">TN14-10</strain>
    </source>
</reference>
<dbReference type="GO" id="GO:0032259">
    <property type="term" value="P:methylation"/>
    <property type="evidence" value="ECO:0007669"/>
    <property type="project" value="UniProtKB-KW"/>
</dbReference>
<feature type="domain" description="Methyltransferase type 11" evidence="1">
    <location>
        <begin position="48"/>
        <end position="137"/>
    </location>
</feature>
<dbReference type="InterPro" id="IPR013216">
    <property type="entry name" value="Methyltransf_11"/>
</dbReference>
<name>A0A939DH28_9GAMM</name>
<dbReference type="GO" id="GO:0008757">
    <property type="term" value="F:S-adenosylmethionine-dependent methyltransferase activity"/>
    <property type="evidence" value="ECO:0007669"/>
    <property type="project" value="InterPro"/>
</dbReference>